<name>K0S6Z8_THAOC</name>
<keyword evidence="3" id="KW-1185">Reference proteome</keyword>
<dbReference type="EMBL" id="AGNL01020813">
    <property type="protein sequence ID" value="EJK60654.1"/>
    <property type="molecule type" value="Genomic_DNA"/>
</dbReference>
<comment type="caution">
    <text evidence="2">The sequence shown here is derived from an EMBL/GenBank/DDBJ whole genome shotgun (WGS) entry which is preliminary data.</text>
</comment>
<keyword evidence="1" id="KW-0812">Transmembrane</keyword>
<dbReference type="AlphaFoldDB" id="K0S6Z8"/>
<accession>K0S6Z8</accession>
<evidence type="ECO:0000256" key="1">
    <source>
        <dbReference type="SAM" id="Phobius"/>
    </source>
</evidence>
<evidence type="ECO:0000313" key="3">
    <source>
        <dbReference type="Proteomes" id="UP000266841"/>
    </source>
</evidence>
<protein>
    <submittedName>
        <fullName evidence="2">Uncharacterized protein</fullName>
    </submittedName>
</protein>
<keyword evidence="1" id="KW-0472">Membrane</keyword>
<organism evidence="2 3">
    <name type="scientific">Thalassiosira oceanica</name>
    <name type="common">Marine diatom</name>
    <dbReference type="NCBI Taxonomy" id="159749"/>
    <lineage>
        <taxon>Eukaryota</taxon>
        <taxon>Sar</taxon>
        <taxon>Stramenopiles</taxon>
        <taxon>Ochrophyta</taxon>
        <taxon>Bacillariophyta</taxon>
        <taxon>Coscinodiscophyceae</taxon>
        <taxon>Thalassiosirophycidae</taxon>
        <taxon>Thalassiosirales</taxon>
        <taxon>Thalassiosiraceae</taxon>
        <taxon>Thalassiosira</taxon>
    </lineage>
</organism>
<gene>
    <name evidence="2" type="ORF">THAOC_18953</name>
</gene>
<dbReference type="OrthoDB" id="42081at2759"/>
<sequence length="275" mass="29822">MKCDRRRHHEISPRYAPTRLDMESSTSLPFNGTSEVVASGFDEEFRGGKGSMPWSDIQQFALMDNLPKFTVTISSPTAVGGGAQRYAMWRTLAREVPELSGYPISFLMEMHGKADEDTPLEIPMIDDFQFEANGGMSGRAYGLPGVADGTRIQTPPIMRPEETMAFGYATTSEAVDSQEVGFSYELGNVSSKSGHSLHGFDRSASLLAAQRLVMDGAVETTRIAGNIAKDSQLLLSDDESNRDLVYLGGATAMLLASATAIGALSHHLTVNVFWV</sequence>
<feature type="transmembrane region" description="Helical" evidence="1">
    <location>
        <begin position="244"/>
        <end position="265"/>
    </location>
</feature>
<reference evidence="2 3" key="1">
    <citation type="journal article" date="2012" name="Genome Biol.">
        <title>Genome and low-iron response of an oceanic diatom adapted to chronic iron limitation.</title>
        <authorList>
            <person name="Lommer M."/>
            <person name="Specht M."/>
            <person name="Roy A.S."/>
            <person name="Kraemer L."/>
            <person name="Andreson R."/>
            <person name="Gutowska M.A."/>
            <person name="Wolf J."/>
            <person name="Bergner S.V."/>
            <person name="Schilhabel M.B."/>
            <person name="Klostermeier U.C."/>
            <person name="Beiko R.G."/>
            <person name="Rosenstiel P."/>
            <person name="Hippler M."/>
            <person name="Laroche J."/>
        </authorList>
    </citation>
    <scope>NUCLEOTIDE SEQUENCE [LARGE SCALE GENOMIC DNA]</scope>
    <source>
        <strain evidence="2 3">CCMP1005</strain>
    </source>
</reference>
<dbReference type="OMA" id="YAMWRTL"/>
<evidence type="ECO:0000313" key="2">
    <source>
        <dbReference type="EMBL" id="EJK60654.1"/>
    </source>
</evidence>
<keyword evidence="1" id="KW-1133">Transmembrane helix</keyword>
<proteinExistence type="predicted"/>
<dbReference type="eggNOG" id="ENOG502SSDY">
    <property type="taxonomic scope" value="Eukaryota"/>
</dbReference>
<dbReference type="Proteomes" id="UP000266841">
    <property type="component" value="Unassembled WGS sequence"/>
</dbReference>